<keyword evidence="4 8" id="KW-0133">Cell shape</keyword>
<comment type="subcellular location">
    <subcellularLocation>
        <location evidence="1">Cell membrane</location>
        <topology evidence="1">Multi-pass membrane protein</topology>
    </subcellularLocation>
</comment>
<accession>D6GU46</accession>
<evidence type="ECO:0000256" key="4">
    <source>
        <dbReference type="ARBA" id="ARBA00022960"/>
    </source>
</evidence>
<comment type="function">
    <text evidence="8">Involved in peptidoglycan biosynthesis. Transports lipid-linked peptidoglycan precursors from the inner to the outer leaflet of the cytoplasmic membrane.</text>
</comment>
<dbReference type="Proteomes" id="UP000007468">
    <property type="component" value="Chromosome"/>
</dbReference>
<dbReference type="AlphaFoldDB" id="D6GU46"/>
<feature type="transmembrane region" description="Helical" evidence="9">
    <location>
        <begin position="435"/>
        <end position="459"/>
    </location>
</feature>
<dbReference type="KEGG" id="faa:HMPREF0389_01636"/>
<proteinExistence type="inferred from homology"/>
<dbReference type="HOGENOM" id="CLU_006797_4_1_9"/>
<dbReference type="GO" id="GO:0005886">
    <property type="term" value="C:plasma membrane"/>
    <property type="evidence" value="ECO:0007669"/>
    <property type="project" value="UniProtKB-SubCell"/>
</dbReference>
<feature type="transmembrane region" description="Helical" evidence="9">
    <location>
        <begin position="76"/>
        <end position="94"/>
    </location>
</feature>
<evidence type="ECO:0000256" key="2">
    <source>
        <dbReference type="ARBA" id="ARBA00022475"/>
    </source>
</evidence>
<feature type="transmembrane region" description="Helical" evidence="9">
    <location>
        <begin position="395"/>
        <end position="414"/>
    </location>
</feature>
<dbReference type="Pfam" id="PF03023">
    <property type="entry name" value="MurJ"/>
    <property type="match status" value="1"/>
</dbReference>
<feature type="transmembrane region" description="Helical" evidence="9">
    <location>
        <begin position="294"/>
        <end position="314"/>
    </location>
</feature>
<dbReference type="STRING" id="546269.HMPREF0389_01636"/>
<dbReference type="InterPro" id="IPR051050">
    <property type="entry name" value="Lipid_II_flippase_MurJ/MviN"/>
</dbReference>
<keyword evidence="11" id="KW-1185">Reference proteome</keyword>
<evidence type="ECO:0000256" key="6">
    <source>
        <dbReference type="ARBA" id="ARBA00022989"/>
    </source>
</evidence>
<gene>
    <name evidence="10" type="primary">mviN</name>
    <name evidence="10" type="ordered locus">HMPREF0389_01636</name>
</gene>
<feature type="transmembrane region" description="Helical" evidence="9">
    <location>
        <begin position="254"/>
        <end position="273"/>
    </location>
</feature>
<keyword evidence="3 9" id="KW-0812">Transmembrane</keyword>
<dbReference type="EMBL" id="CP002390">
    <property type="protein sequence ID" value="EFE27563.2"/>
    <property type="molecule type" value="Genomic_DNA"/>
</dbReference>
<evidence type="ECO:0000256" key="7">
    <source>
        <dbReference type="ARBA" id="ARBA00023136"/>
    </source>
</evidence>
<evidence type="ECO:0000313" key="10">
    <source>
        <dbReference type="EMBL" id="EFE27563.2"/>
    </source>
</evidence>
<dbReference type="PANTHER" id="PTHR47019">
    <property type="entry name" value="LIPID II FLIPPASE MURJ"/>
    <property type="match status" value="1"/>
</dbReference>
<feature type="transmembrane region" description="Helical" evidence="9">
    <location>
        <begin position="114"/>
        <end position="135"/>
    </location>
</feature>
<keyword evidence="7 8" id="KW-0472">Membrane</keyword>
<dbReference type="NCBIfam" id="TIGR01695">
    <property type="entry name" value="murJ_mviN"/>
    <property type="match status" value="1"/>
</dbReference>
<dbReference type="GO" id="GO:0008360">
    <property type="term" value="P:regulation of cell shape"/>
    <property type="evidence" value="ECO:0007669"/>
    <property type="project" value="UniProtKB-UniRule"/>
</dbReference>
<feature type="transmembrane region" description="Helical" evidence="9">
    <location>
        <begin position="471"/>
        <end position="492"/>
    </location>
</feature>
<feature type="transmembrane region" description="Helical" evidence="9">
    <location>
        <begin position="147"/>
        <end position="165"/>
    </location>
</feature>
<evidence type="ECO:0000256" key="8">
    <source>
        <dbReference type="PIRNR" id="PIRNR002869"/>
    </source>
</evidence>
<feature type="transmembrane region" description="Helical" evidence="9">
    <location>
        <begin position="214"/>
        <end position="234"/>
    </location>
</feature>
<evidence type="ECO:0000313" key="11">
    <source>
        <dbReference type="Proteomes" id="UP000007468"/>
    </source>
</evidence>
<keyword evidence="8" id="KW-0961">Cell wall biogenesis/degradation</keyword>
<evidence type="ECO:0000256" key="9">
    <source>
        <dbReference type="SAM" id="Phobius"/>
    </source>
</evidence>
<reference evidence="11" key="1">
    <citation type="submission" date="2010-12" db="EMBL/GenBank/DDBJ databases">
        <title>The genome sequence of Filifactor alocis strain ATCC 35896.</title>
        <authorList>
            <consortium name="The Broad Institute Genome Sequencing Platform"/>
            <person name="Ward D."/>
            <person name="Earl A."/>
            <person name="Feldgarden M."/>
            <person name="Young S.K."/>
            <person name="Gargeya S."/>
            <person name="Zeng Q."/>
            <person name="Alvarado L."/>
            <person name="Berlin A."/>
            <person name="Bochicchio J."/>
            <person name="Chapman S.B."/>
            <person name="Chen Z."/>
            <person name="Freedman E."/>
            <person name="Gellesch M."/>
            <person name="Goldberg J."/>
            <person name="Griggs A."/>
            <person name="Gujja S."/>
            <person name="Heilman E."/>
            <person name="Heiman D."/>
            <person name="Howarth C."/>
            <person name="Mehta T."/>
            <person name="Neiman D."/>
            <person name="Pearson M."/>
            <person name="Roberts A."/>
            <person name="Saif S."/>
            <person name="Shea T."/>
            <person name="Shenoy N."/>
            <person name="Sisk P."/>
            <person name="Stolte C."/>
            <person name="Sykes S."/>
            <person name="White J."/>
            <person name="Yandava C."/>
            <person name="Izard J."/>
            <person name="Blanton J.M."/>
            <person name="Baranova O.V."/>
            <person name="Tanner A.C."/>
            <person name="Dewhirst F.E."/>
            <person name="Haas B."/>
            <person name="Nusbaum C."/>
            <person name="Birren B."/>
        </authorList>
    </citation>
    <scope>NUCLEOTIDE SEQUENCE [LARGE SCALE GENOMIC DNA]</scope>
    <source>
        <strain evidence="11">ATCC 35896 / D40 B5</strain>
    </source>
</reference>
<protein>
    <recommendedName>
        <fullName evidence="8">Lipid II flippase</fullName>
    </recommendedName>
</protein>
<dbReference type="GO" id="GO:0015648">
    <property type="term" value="F:lipid-linked peptidoglycan transporter activity"/>
    <property type="evidence" value="ECO:0007669"/>
    <property type="project" value="UniProtKB-UniRule"/>
</dbReference>
<evidence type="ECO:0000256" key="3">
    <source>
        <dbReference type="ARBA" id="ARBA00022692"/>
    </source>
</evidence>
<dbReference type="eggNOG" id="COG0728">
    <property type="taxonomic scope" value="Bacteria"/>
</dbReference>
<dbReference type="PANTHER" id="PTHR47019:SF1">
    <property type="entry name" value="LIPID II FLIPPASE MURJ"/>
    <property type="match status" value="1"/>
</dbReference>
<dbReference type="PATRIC" id="fig|546269.5.peg.692"/>
<name>D6GU46_FILAD</name>
<dbReference type="CDD" id="cd13123">
    <property type="entry name" value="MATE_MurJ_like"/>
    <property type="match status" value="1"/>
</dbReference>
<evidence type="ECO:0000256" key="5">
    <source>
        <dbReference type="ARBA" id="ARBA00022984"/>
    </source>
</evidence>
<comment type="similarity">
    <text evidence="8">Belongs to the MurJ/MviN family.</text>
</comment>
<dbReference type="GO" id="GO:0009252">
    <property type="term" value="P:peptidoglycan biosynthetic process"/>
    <property type="evidence" value="ECO:0007669"/>
    <property type="project" value="UniProtKB-UniRule"/>
</dbReference>
<organism evidence="10 11">
    <name type="scientific">Filifactor alocis (strain ATCC 35896 / CCUG 47790 / D40 B5)</name>
    <name type="common">Fusobacterium alocis</name>
    <dbReference type="NCBI Taxonomy" id="546269"/>
    <lineage>
        <taxon>Bacteria</taxon>
        <taxon>Bacillati</taxon>
        <taxon>Bacillota</taxon>
        <taxon>Clostridia</taxon>
        <taxon>Peptostreptococcales</taxon>
        <taxon>Filifactoraceae</taxon>
        <taxon>Filifactor</taxon>
    </lineage>
</organism>
<keyword evidence="6 9" id="KW-1133">Transmembrane helix</keyword>
<dbReference type="GO" id="GO:0071555">
    <property type="term" value="P:cell wall organization"/>
    <property type="evidence" value="ECO:0007669"/>
    <property type="project" value="UniProtKB-UniRule"/>
</dbReference>
<keyword evidence="8" id="KW-0813">Transport</keyword>
<keyword evidence="5 8" id="KW-0573">Peptidoglycan synthesis</keyword>
<sequence length="498" mass="56096">MALFTLLSKALGFFREGFMAWKFGASSFTDAFIISWNIPLVIFGGVATSILTCYVPMYNRVKQQGKEQVDRFNSNLISIVFLVSVLIIVFFTIFDEKIITTFFIRKEKVETVQYALKFTKIMIWSMLFLGISFILQGYVQVHEKFTIVGLMGIPLNLFIIFGIFLATEQHYYFLALGVLIGYVFYVPYFGLPAYRSGFRYYPMLDFRDENVRKILILIIPVFLGRMVFDINLMVDRYLGSGLATGTVTCLNNAYKLNLLVNSVIVTSVGTTIFPRLAKLTKEGDMTAVKRTLHTSLGSMSIFLVPIALAMVVLANPIVSVAFGRGEFTPEKVTITAQAMQFYCISVISLGWRQIMEKVFYAMEDTKTPMVNSVISIVVNIVLNLILIRFMQHRGLALATTVSSILTALLFFVNLQKKIGNFGGRKLFDSFCKTGIAALVMAFVMKLMFAFSGLVIQSVVINLMVTSVVGMVVYYVMLQTLHVHELTVAVGMIQRRLKK</sequence>
<feature type="transmembrane region" description="Helical" evidence="9">
    <location>
        <begin position="372"/>
        <end position="389"/>
    </location>
</feature>
<dbReference type="InterPro" id="IPR004268">
    <property type="entry name" value="MurJ"/>
</dbReference>
<feature type="transmembrane region" description="Helical" evidence="9">
    <location>
        <begin position="334"/>
        <end position="351"/>
    </location>
</feature>
<feature type="transmembrane region" description="Helical" evidence="9">
    <location>
        <begin position="171"/>
        <end position="194"/>
    </location>
</feature>
<dbReference type="PIRSF" id="PIRSF002869">
    <property type="entry name" value="MviN"/>
    <property type="match status" value="1"/>
</dbReference>
<keyword evidence="2 8" id="KW-1003">Cell membrane</keyword>
<dbReference type="PRINTS" id="PR01806">
    <property type="entry name" value="VIRFACTRMVIN"/>
</dbReference>
<dbReference type="GO" id="GO:0034204">
    <property type="term" value="P:lipid translocation"/>
    <property type="evidence" value="ECO:0007669"/>
    <property type="project" value="TreeGrafter"/>
</dbReference>
<evidence type="ECO:0000256" key="1">
    <source>
        <dbReference type="ARBA" id="ARBA00004651"/>
    </source>
</evidence>
<feature type="transmembrane region" description="Helical" evidence="9">
    <location>
        <begin position="36"/>
        <end position="55"/>
    </location>
</feature>